<feature type="region of interest" description="Disordered" evidence="1">
    <location>
        <begin position="26"/>
        <end position="48"/>
    </location>
</feature>
<feature type="region of interest" description="Disordered" evidence="1">
    <location>
        <begin position="122"/>
        <end position="160"/>
    </location>
</feature>
<name>A0A1D1YCW1_9ARAE</name>
<dbReference type="EMBL" id="GDJX01015451">
    <property type="protein sequence ID" value="JAT52485.1"/>
    <property type="molecule type" value="Transcribed_RNA"/>
</dbReference>
<evidence type="ECO:0000313" key="2">
    <source>
        <dbReference type="EMBL" id="JAT52485.1"/>
    </source>
</evidence>
<accession>A0A1D1YCW1</accession>
<dbReference type="AlphaFoldDB" id="A0A1D1YCW1"/>
<evidence type="ECO:0000256" key="1">
    <source>
        <dbReference type="SAM" id="MobiDB-lite"/>
    </source>
</evidence>
<feature type="non-terminal residue" evidence="2">
    <location>
        <position position="1"/>
    </location>
</feature>
<feature type="compositionally biased region" description="Low complexity" evidence="1">
    <location>
        <begin position="31"/>
        <end position="45"/>
    </location>
</feature>
<sequence length="229" mass="24010">PGESCGQLGATMAAAVSSSAFLAPTGAVARSSPSPHLNSSSSSSSVWQPQPCLDFAGLEDASSAAFGDENVDSINRMMANTGETNKVELLSLANNLLNVAAPPFYSKLVKKQAEEINRFQDPLGNLKRTRSGGAMWNPTGENNNPEKKPPPATSKGLPEKTYTGNKWLELLPDNDAFDEAIVAAVLAPVLEATAEANSSMSPAAAVGGRKVGKRLRVFEDITHCLSPKA</sequence>
<organism evidence="2">
    <name type="scientific">Anthurium amnicola</name>
    <dbReference type="NCBI Taxonomy" id="1678845"/>
    <lineage>
        <taxon>Eukaryota</taxon>
        <taxon>Viridiplantae</taxon>
        <taxon>Streptophyta</taxon>
        <taxon>Embryophyta</taxon>
        <taxon>Tracheophyta</taxon>
        <taxon>Spermatophyta</taxon>
        <taxon>Magnoliopsida</taxon>
        <taxon>Liliopsida</taxon>
        <taxon>Araceae</taxon>
        <taxon>Pothoideae</taxon>
        <taxon>Potheae</taxon>
        <taxon>Anthurium</taxon>
    </lineage>
</organism>
<reference evidence="2" key="1">
    <citation type="submission" date="2015-07" db="EMBL/GenBank/DDBJ databases">
        <title>Transcriptome Assembly of Anthurium amnicola.</title>
        <authorList>
            <person name="Suzuki J."/>
        </authorList>
    </citation>
    <scope>NUCLEOTIDE SEQUENCE</scope>
</reference>
<protein>
    <submittedName>
        <fullName evidence="2">Cell wall alpha-1,3-glucan synthase mok12</fullName>
    </submittedName>
</protein>
<gene>
    <name evidence="2" type="primary">mok12</name>
    <name evidence="2" type="ORF">g.67796</name>
</gene>
<proteinExistence type="predicted"/>